<dbReference type="EMBL" id="VCAZ01000327">
    <property type="protein sequence ID" value="TUA53252.1"/>
    <property type="molecule type" value="Genomic_DNA"/>
</dbReference>
<reference evidence="2 3" key="1">
    <citation type="journal article" date="2019" name="Genome Biol. Evol.">
        <title>Whole-Genome Sequencing of the Giant Devil Catfish, Bagarius yarrelli.</title>
        <authorList>
            <person name="Jiang W."/>
            <person name="Lv Y."/>
            <person name="Cheng L."/>
            <person name="Yang K."/>
            <person name="Chao B."/>
            <person name="Wang X."/>
            <person name="Li Y."/>
            <person name="Pan X."/>
            <person name="You X."/>
            <person name="Zhang Y."/>
            <person name="Yang J."/>
            <person name="Li J."/>
            <person name="Zhang X."/>
            <person name="Liu S."/>
            <person name="Sun C."/>
            <person name="Yang J."/>
            <person name="Shi Q."/>
        </authorList>
    </citation>
    <scope>NUCLEOTIDE SEQUENCE [LARGE SCALE GENOMIC DNA]</scope>
    <source>
        <strain evidence="2">JWS20170419001</strain>
        <tissue evidence="2">Muscle</tissue>
    </source>
</reference>
<keyword evidence="2" id="KW-0407">Ion channel</keyword>
<sequence length="85" mass="9874">MADKGSFLTSLRYIFLYLSVGAAVFHLLEEPNWRNAVQKYNQEKEKILQTHPCLSKEQLDTIIESEPELSVLWMSVKLLKFSCEP</sequence>
<evidence type="ECO:0000256" key="1">
    <source>
        <dbReference type="SAM" id="Phobius"/>
    </source>
</evidence>
<keyword evidence="1" id="KW-1133">Transmembrane helix</keyword>
<feature type="transmembrane region" description="Helical" evidence="1">
    <location>
        <begin position="6"/>
        <end position="28"/>
    </location>
</feature>
<protein>
    <submittedName>
        <fullName evidence="2">Potassium channel subfamily K member 5</fullName>
    </submittedName>
</protein>
<keyword evidence="1" id="KW-0472">Membrane</keyword>
<dbReference type="Gene3D" id="1.10.287.70">
    <property type="match status" value="1"/>
</dbReference>
<evidence type="ECO:0000313" key="3">
    <source>
        <dbReference type="Proteomes" id="UP000319801"/>
    </source>
</evidence>
<dbReference type="AlphaFoldDB" id="A0A556VVZ7"/>
<proteinExistence type="predicted"/>
<dbReference type="Proteomes" id="UP000319801">
    <property type="component" value="Unassembled WGS sequence"/>
</dbReference>
<evidence type="ECO:0000313" key="2">
    <source>
        <dbReference type="EMBL" id="TUA53252.1"/>
    </source>
</evidence>
<organism evidence="2 3">
    <name type="scientific">Bagarius yarrelli</name>
    <name type="common">Goonch</name>
    <name type="synonym">Bagrus yarrelli</name>
    <dbReference type="NCBI Taxonomy" id="175774"/>
    <lineage>
        <taxon>Eukaryota</taxon>
        <taxon>Metazoa</taxon>
        <taxon>Chordata</taxon>
        <taxon>Craniata</taxon>
        <taxon>Vertebrata</taxon>
        <taxon>Euteleostomi</taxon>
        <taxon>Actinopterygii</taxon>
        <taxon>Neopterygii</taxon>
        <taxon>Teleostei</taxon>
        <taxon>Ostariophysi</taxon>
        <taxon>Siluriformes</taxon>
        <taxon>Sisoridae</taxon>
        <taxon>Sisorinae</taxon>
        <taxon>Bagarius</taxon>
    </lineage>
</organism>
<dbReference type="OrthoDB" id="297496at2759"/>
<accession>A0A556VVZ7</accession>
<comment type="caution">
    <text evidence="2">The sequence shown here is derived from an EMBL/GenBank/DDBJ whole genome shotgun (WGS) entry which is preliminary data.</text>
</comment>
<keyword evidence="2" id="KW-0406">Ion transport</keyword>
<keyword evidence="3" id="KW-1185">Reference proteome</keyword>
<keyword evidence="1" id="KW-0812">Transmembrane</keyword>
<keyword evidence="2" id="KW-0813">Transport</keyword>
<dbReference type="GO" id="GO:0034220">
    <property type="term" value="P:monoatomic ion transmembrane transport"/>
    <property type="evidence" value="ECO:0007669"/>
    <property type="project" value="UniProtKB-KW"/>
</dbReference>
<gene>
    <name evidence="2" type="ORF">Baya_16639</name>
</gene>
<name>A0A556VVZ7_BAGYA</name>